<protein>
    <submittedName>
        <fullName evidence="1">Uncharacterized protein</fullName>
    </submittedName>
</protein>
<accession>A0A6C0JS06</accession>
<sequence>MSTTTTNSERELIDAIGQLFSVKSGNRRPLARKPGTTEIHVHSGVHSKIVLTPTWLEYTEGRQFKCEKSISHKESLLALIGTTVTTHVYEVDVEKHLPYTISGKHRIDSDLDTYWDLMSEDFGVRSVTALTPYESLIMDEVLTPREVKDIIDRDNCDSLYSLPFKWVDRLDLTVDKWNQHLMVDSIAKIHGNDIFQHVKHLTVHYQTTWNRVLEYEAPKVEYLKIEHLKSKVKSKIPGSVKTLHIERSACCAQPSSVFGDFFVDTIVIPSGSWYRLMEDVLKHCRRLVIKCDRYRVNLDETFHDRSRLRIEVPKVDDVTTEVITYRVCKARGADPEDCYDFNFSVEKN</sequence>
<evidence type="ECO:0000313" key="1">
    <source>
        <dbReference type="EMBL" id="QHU08542.1"/>
    </source>
</evidence>
<reference evidence="1" key="1">
    <citation type="journal article" date="2020" name="Nature">
        <title>Giant virus diversity and host interactions through global metagenomics.</title>
        <authorList>
            <person name="Schulz F."/>
            <person name="Roux S."/>
            <person name="Paez-Espino D."/>
            <person name="Jungbluth S."/>
            <person name="Walsh D.A."/>
            <person name="Denef V.J."/>
            <person name="McMahon K.D."/>
            <person name="Konstantinidis K.T."/>
            <person name="Eloe-Fadrosh E.A."/>
            <person name="Kyrpides N.C."/>
            <person name="Woyke T."/>
        </authorList>
    </citation>
    <scope>NUCLEOTIDE SEQUENCE</scope>
    <source>
        <strain evidence="1">GVMAG-S-1063924-116</strain>
    </source>
</reference>
<dbReference type="EMBL" id="MN740698">
    <property type="protein sequence ID" value="QHU08542.1"/>
    <property type="molecule type" value="Genomic_DNA"/>
</dbReference>
<dbReference type="AlphaFoldDB" id="A0A6C0JS06"/>
<name>A0A6C0JS06_9ZZZZ</name>
<proteinExistence type="predicted"/>
<organism evidence="1">
    <name type="scientific">viral metagenome</name>
    <dbReference type="NCBI Taxonomy" id="1070528"/>
    <lineage>
        <taxon>unclassified sequences</taxon>
        <taxon>metagenomes</taxon>
        <taxon>organismal metagenomes</taxon>
    </lineage>
</organism>